<dbReference type="PIRSF" id="PIRSF000124">
    <property type="entry name" value="UDPglc_GDPman_dh"/>
    <property type="match status" value="1"/>
</dbReference>
<dbReference type="SUPFAM" id="SSF48179">
    <property type="entry name" value="6-phosphogluconate dehydrogenase C-terminal domain-like"/>
    <property type="match status" value="1"/>
</dbReference>
<gene>
    <name evidence="6" type="ORF">ACFQZQ_03325</name>
</gene>
<dbReference type="Pfam" id="PF03720">
    <property type="entry name" value="UDPG_MGDP_dh_C"/>
    <property type="match status" value="1"/>
</dbReference>
<dbReference type="SUPFAM" id="SSF52413">
    <property type="entry name" value="UDP-glucose/GDP-mannose dehydrogenase C-terminal domain"/>
    <property type="match status" value="1"/>
</dbReference>
<dbReference type="InterPro" id="IPR008927">
    <property type="entry name" value="6-PGluconate_DH-like_C_sf"/>
</dbReference>
<name>A0ABW2YJ34_9GAMM</name>
<dbReference type="SUPFAM" id="SSF51735">
    <property type="entry name" value="NAD(P)-binding Rossmann-fold domains"/>
    <property type="match status" value="1"/>
</dbReference>
<dbReference type="Pfam" id="PF03721">
    <property type="entry name" value="UDPG_MGDP_dh_N"/>
    <property type="match status" value="1"/>
</dbReference>
<dbReference type="InterPro" id="IPR014027">
    <property type="entry name" value="UDP-Glc/GDP-Man_DH_C"/>
</dbReference>
<evidence type="ECO:0000256" key="3">
    <source>
        <dbReference type="ARBA" id="ARBA00023027"/>
    </source>
</evidence>
<sequence length="430" mass="47271">MHDPRNGLRDARIAVIGLGYVGLPLAVEFGKHYDTLGYDIDAHRIERLGNGDDGNREASAEEIAAAPRLGFTHSLEALRDCNVFVVTVPTPVDEHKRPDFSPLLSASRAIGGLLKHGDTVIYESTVYPGATEEICVPELERASGLRFNQDFFVGYSPERINPGDRQRRLTDIPKVTSGSTPDTADFVDALYRTIIRAGTHKASSLMVAEAAKVIENTQRDANIALINEFALIFQRLGIDTTEVLEAAGSKWNFLPFRPGLVGGHCIGVDPYYLIQKAQAAGYYPDILLACRRINDAMGGHIAAEVIKLMIQRGIAVAGSRILILGITFKENCPDLRNTRVVDLAKQFSEYRAQVDIHDPWADADQARREYGVELLKQTPAAASYDAIVVAVAHDEFRALGADGARRFGRGNALLYDIKSLYPREQVDARL</sequence>
<evidence type="ECO:0000259" key="5">
    <source>
        <dbReference type="SMART" id="SM00984"/>
    </source>
</evidence>
<dbReference type="RefSeq" id="WP_386811251.1">
    <property type="nucleotide sequence ID" value="NZ_JBHTIH010000002.1"/>
</dbReference>
<dbReference type="PANTHER" id="PTHR43491:SF2">
    <property type="entry name" value="UDP-N-ACETYL-D-MANNOSAMINE DEHYDROGENASE"/>
    <property type="match status" value="1"/>
</dbReference>
<dbReference type="PIRSF" id="PIRSF500136">
    <property type="entry name" value="UDP_ManNAc_DH"/>
    <property type="match status" value="1"/>
</dbReference>
<organism evidence="6 7">
    <name type="scientific">Lysobacter koreensis</name>
    <dbReference type="NCBI Taxonomy" id="266122"/>
    <lineage>
        <taxon>Bacteria</taxon>
        <taxon>Pseudomonadati</taxon>
        <taxon>Pseudomonadota</taxon>
        <taxon>Gammaproteobacteria</taxon>
        <taxon>Lysobacterales</taxon>
        <taxon>Lysobacteraceae</taxon>
        <taxon>Lysobacter</taxon>
    </lineage>
</organism>
<keyword evidence="3" id="KW-0520">NAD</keyword>
<dbReference type="EMBL" id="JBHTIH010000002">
    <property type="protein sequence ID" value="MFD0738320.1"/>
    <property type="molecule type" value="Genomic_DNA"/>
</dbReference>
<dbReference type="InterPro" id="IPR036220">
    <property type="entry name" value="UDP-Glc/GDP-Man_DH_C_sf"/>
</dbReference>
<feature type="domain" description="UDP-glucose/GDP-mannose dehydrogenase C-terminal" evidence="5">
    <location>
        <begin position="322"/>
        <end position="423"/>
    </location>
</feature>
<dbReference type="InterPro" id="IPR014026">
    <property type="entry name" value="UDP-Glc/GDP-Man_DH_dimer"/>
</dbReference>
<comment type="similarity">
    <text evidence="1 4">Belongs to the UDP-glucose/GDP-mannose dehydrogenase family.</text>
</comment>
<protein>
    <submittedName>
        <fullName evidence="6">Nucleotide sugar dehydrogenase</fullName>
    </submittedName>
</protein>
<dbReference type="Gene3D" id="3.40.50.720">
    <property type="entry name" value="NAD(P)-binding Rossmann-like Domain"/>
    <property type="match status" value="2"/>
</dbReference>
<evidence type="ECO:0000256" key="1">
    <source>
        <dbReference type="ARBA" id="ARBA00006601"/>
    </source>
</evidence>
<dbReference type="InterPro" id="IPR028359">
    <property type="entry name" value="UDP_ManNAc/GlcNAc_DH"/>
</dbReference>
<keyword evidence="7" id="KW-1185">Reference proteome</keyword>
<evidence type="ECO:0000256" key="2">
    <source>
        <dbReference type="ARBA" id="ARBA00023002"/>
    </source>
</evidence>
<dbReference type="Pfam" id="PF00984">
    <property type="entry name" value="UDPG_MGDP_dh"/>
    <property type="match status" value="1"/>
</dbReference>
<accession>A0ABW2YJ34</accession>
<proteinExistence type="inferred from homology"/>
<keyword evidence="2" id="KW-0560">Oxidoreductase</keyword>
<dbReference type="Proteomes" id="UP001597090">
    <property type="component" value="Unassembled WGS sequence"/>
</dbReference>
<evidence type="ECO:0000313" key="6">
    <source>
        <dbReference type="EMBL" id="MFD0738320.1"/>
    </source>
</evidence>
<reference evidence="7" key="1">
    <citation type="journal article" date="2019" name="Int. J. Syst. Evol. Microbiol.">
        <title>The Global Catalogue of Microorganisms (GCM) 10K type strain sequencing project: providing services to taxonomists for standard genome sequencing and annotation.</title>
        <authorList>
            <consortium name="The Broad Institute Genomics Platform"/>
            <consortium name="The Broad Institute Genome Sequencing Center for Infectious Disease"/>
            <person name="Wu L."/>
            <person name="Ma J."/>
        </authorList>
    </citation>
    <scope>NUCLEOTIDE SEQUENCE [LARGE SCALE GENOMIC DNA]</scope>
    <source>
        <strain evidence="7">CCUG 55491</strain>
    </source>
</reference>
<comment type="caution">
    <text evidence="6">The sequence shown here is derived from an EMBL/GenBank/DDBJ whole genome shotgun (WGS) entry which is preliminary data.</text>
</comment>
<dbReference type="PANTHER" id="PTHR43491">
    <property type="entry name" value="UDP-N-ACETYL-D-MANNOSAMINE DEHYDROGENASE"/>
    <property type="match status" value="1"/>
</dbReference>
<dbReference type="NCBIfam" id="TIGR03026">
    <property type="entry name" value="NDP-sugDHase"/>
    <property type="match status" value="1"/>
</dbReference>
<dbReference type="SMART" id="SM00984">
    <property type="entry name" value="UDPG_MGDP_dh_C"/>
    <property type="match status" value="1"/>
</dbReference>
<dbReference type="InterPro" id="IPR001732">
    <property type="entry name" value="UDP-Glc/GDP-Man_DH_N"/>
</dbReference>
<evidence type="ECO:0000313" key="7">
    <source>
        <dbReference type="Proteomes" id="UP001597090"/>
    </source>
</evidence>
<evidence type="ECO:0000256" key="4">
    <source>
        <dbReference type="PIRNR" id="PIRNR000124"/>
    </source>
</evidence>
<dbReference type="InterPro" id="IPR036291">
    <property type="entry name" value="NAD(P)-bd_dom_sf"/>
</dbReference>
<dbReference type="InterPro" id="IPR017476">
    <property type="entry name" value="UDP-Glc/GDP-Man"/>
</dbReference>